<feature type="compositionally biased region" description="Basic and acidic residues" evidence="1">
    <location>
        <begin position="405"/>
        <end position="486"/>
    </location>
</feature>
<evidence type="ECO:0000256" key="1">
    <source>
        <dbReference type="SAM" id="MobiDB-lite"/>
    </source>
</evidence>
<organism evidence="3 4">
    <name type="scientific">Phyllachora maydis</name>
    <dbReference type="NCBI Taxonomy" id="1825666"/>
    <lineage>
        <taxon>Eukaryota</taxon>
        <taxon>Fungi</taxon>
        <taxon>Dikarya</taxon>
        <taxon>Ascomycota</taxon>
        <taxon>Pezizomycotina</taxon>
        <taxon>Sordariomycetes</taxon>
        <taxon>Sordariomycetidae</taxon>
        <taxon>Phyllachorales</taxon>
        <taxon>Phyllachoraceae</taxon>
        <taxon>Phyllachora</taxon>
    </lineage>
</organism>
<feature type="region of interest" description="Disordered" evidence="1">
    <location>
        <begin position="576"/>
        <end position="611"/>
    </location>
</feature>
<feature type="domain" description="Arb2" evidence="2">
    <location>
        <begin position="15"/>
        <end position="311"/>
    </location>
</feature>
<accession>A0AAD9IDY8</accession>
<evidence type="ECO:0000313" key="4">
    <source>
        <dbReference type="Proteomes" id="UP001217918"/>
    </source>
</evidence>
<feature type="region of interest" description="Disordered" evidence="1">
    <location>
        <begin position="405"/>
        <end position="557"/>
    </location>
</feature>
<feature type="compositionally biased region" description="Low complexity" evidence="1">
    <location>
        <begin position="487"/>
        <end position="507"/>
    </location>
</feature>
<comment type="caution">
    <text evidence="3">The sequence shown here is derived from an EMBL/GenBank/DDBJ whole genome shotgun (WGS) entry which is preliminary data.</text>
</comment>
<dbReference type="GO" id="GO:0005634">
    <property type="term" value="C:nucleus"/>
    <property type="evidence" value="ECO:0007669"/>
    <property type="project" value="TreeGrafter"/>
</dbReference>
<evidence type="ECO:0000313" key="3">
    <source>
        <dbReference type="EMBL" id="KAK2075355.1"/>
    </source>
</evidence>
<dbReference type="PANTHER" id="PTHR21357:SF4">
    <property type="entry name" value="FAM172 FAMILY PROTEIN HOMOLOG CG10038"/>
    <property type="match status" value="1"/>
</dbReference>
<feature type="compositionally biased region" description="Basic and acidic residues" evidence="1">
    <location>
        <begin position="599"/>
        <end position="611"/>
    </location>
</feature>
<protein>
    <recommendedName>
        <fullName evidence="2">Arb2 domain-containing protein</fullName>
    </recommendedName>
</protein>
<gene>
    <name evidence="3" type="ORF">P8C59_009486</name>
</gene>
<dbReference type="EMBL" id="JAQQPM010000009">
    <property type="protein sequence ID" value="KAK2075355.1"/>
    <property type="molecule type" value="Genomic_DNA"/>
</dbReference>
<dbReference type="Proteomes" id="UP001217918">
    <property type="component" value="Unassembled WGS sequence"/>
</dbReference>
<feature type="compositionally biased region" description="Acidic residues" evidence="1">
    <location>
        <begin position="586"/>
        <end position="598"/>
    </location>
</feature>
<sequence>MFRRKWSGLPSDPIFPSDLEGLGLFINDMDEIRSLENPKKYYHAFTYKNERWNFRQRFHMNEAVQKVVFQRLEGQGLEQTLLPLGTTDRSKAHVPIFTTVDLARKKKARVVLIFGESIQDLGLLAHRVASGKGGVNKGSMVSVVQTIKSAAAEARVPRESECPGAGHGDDGEPGIILANTGELFWWPEGCRALGPILRHALPMASSVHWGRQHREALNSVPGNRTTAEHVRYMFEKVVPHMAGGASLDVVAVGDAADVVEAYLSAEKTWPQWEGKLASLALLGGQYDREKVESEGFKQFLRHRTRAWTLHPSHPLDSRLSGPEGNPFSRAFVNLGCPVYSAGPILHTELLLVAAHASVARWQTQVHAVEDYQNPEEAVVVDEEELQAANGEADQHPWPEALAVEKAREAERAEQARKKEEERKKAGEEKRQAEEEAKKKKAAEQQEKAEEERLRTGREREKAKEEAAGRVKEEKKKARLEKQRAELAAKPAAGDAAGAAAATPGTGTSRPDLETGGTGSAVRSTGATEQRGGRADEDDDGDAEEGEDFDPLAGHEELKATLAGAMDALQRTVMRAFADRPRVLPYQDEDGDEDEDEDAQERAGEDERDVGC</sequence>
<dbReference type="Pfam" id="PF22749">
    <property type="entry name" value="Arb2"/>
    <property type="match status" value="1"/>
</dbReference>
<dbReference type="InterPro" id="IPR053858">
    <property type="entry name" value="Arb2_dom"/>
</dbReference>
<name>A0AAD9IDY8_9PEZI</name>
<dbReference type="GO" id="GO:0031048">
    <property type="term" value="P:regulatory ncRNA-mediated heterochromatin formation"/>
    <property type="evidence" value="ECO:0007669"/>
    <property type="project" value="TreeGrafter"/>
</dbReference>
<dbReference type="InterPro" id="IPR048263">
    <property type="entry name" value="Arb2"/>
</dbReference>
<feature type="compositionally biased region" description="Acidic residues" evidence="1">
    <location>
        <begin position="535"/>
        <end position="549"/>
    </location>
</feature>
<reference evidence="3" key="1">
    <citation type="journal article" date="2023" name="Mol. Plant Microbe Interact.">
        <title>Elucidating the Obligate Nature and Biological Capacity of an Invasive Fungal Corn Pathogen.</title>
        <authorList>
            <person name="MacCready J.S."/>
            <person name="Roggenkamp E.M."/>
            <person name="Gdanetz K."/>
            <person name="Chilvers M.I."/>
        </authorList>
    </citation>
    <scope>NUCLEOTIDE SEQUENCE</scope>
    <source>
        <strain evidence="3">PM02</strain>
    </source>
</reference>
<dbReference type="AlphaFoldDB" id="A0AAD9IDY8"/>
<keyword evidence="4" id="KW-1185">Reference proteome</keyword>
<dbReference type="GO" id="GO:0035197">
    <property type="term" value="F:siRNA binding"/>
    <property type="evidence" value="ECO:0007669"/>
    <property type="project" value="TreeGrafter"/>
</dbReference>
<dbReference type="PANTHER" id="PTHR21357">
    <property type="entry name" value="FAM172 FAMILY PROTEIN HOMOLOG CG10038"/>
    <property type="match status" value="1"/>
</dbReference>
<proteinExistence type="predicted"/>
<evidence type="ECO:0000259" key="2">
    <source>
        <dbReference type="Pfam" id="PF22749"/>
    </source>
</evidence>